<sequence>MFARYAPGPDSPVLGPPGMNPRPAPAEQNPAQANTQSPDTSTGPAAREQPAPKDKYSLYPDPKLSDPRHLTDSLPQAALSNEARALLARTPRPQQNAAAPNPDRTSKMAKAWAKIKPKGHGRSK</sequence>
<dbReference type="EMBL" id="BAAARJ010000006">
    <property type="protein sequence ID" value="GAA2608614.1"/>
    <property type="molecule type" value="Genomic_DNA"/>
</dbReference>
<proteinExistence type="predicted"/>
<protein>
    <submittedName>
        <fullName evidence="2">Uncharacterized protein</fullName>
    </submittedName>
</protein>
<organism evidence="2 3">
    <name type="scientific">Streptomyces axinellae</name>
    <dbReference type="NCBI Taxonomy" id="552788"/>
    <lineage>
        <taxon>Bacteria</taxon>
        <taxon>Bacillati</taxon>
        <taxon>Actinomycetota</taxon>
        <taxon>Actinomycetes</taxon>
        <taxon>Kitasatosporales</taxon>
        <taxon>Streptomycetaceae</taxon>
        <taxon>Streptomyces</taxon>
    </lineage>
</organism>
<gene>
    <name evidence="2" type="ORF">GCM10009863_22510</name>
</gene>
<evidence type="ECO:0000313" key="3">
    <source>
        <dbReference type="Proteomes" id="UP001501447"/>
    </source>
</evidence>
<feature type="compositionally biased region" description="Low complexity" evidence="1">
    <location>
        <begin position="88"/>
        <end position="102"/>
    </location>
</feature>
<feature type="compositionally biased region" description="Low complexity" evidence="1">
    <location>
        <begin position="25"/>
        <end position="36"/>
    </location>
</feature>
<accession>A0ABN3PYY8</accession>
<dbReference type="Proteomes" id="UP001501447">
    <property type="component" value="Unassembled WGS sequence"/>
</dbReference>
<evidence type="ECO:0000256" key="1">
    <source>
        <dbReference type="SAM" id="MobiDB-lite"/>
    </source>
</evidence>
<feature type="compositionally biased region" description="Pro residues" evidence="1">
    <location>
        <begin position="14"/>
        <end position="24"/>
    </location>
</feature>
<keyword evidence="3" id="KW-1185">Reference proteome</keyword>
<comment type="caution">
    <text evidence="2">The sequence shown here is derived from an EMBL/GenBank/DDBJ whole genome shotgun (WGS) entry which is preliminary data.</text>
</comment>
<feature type="region of interest" description="Disordered" evidence="1">
    <location>
        <begin position="1"/>
        <end position="124"/>
    </location>
</feature>
<reference evidence="2 3" key="1">
    <citation type="journal article" date="2019" name="Int. J. Syst. Evol. Microbiol.">
        <title>The Global Catalogue of Microorganisms (GCM) 10K type strain sequencing project: providing services to taxonomists for standard genome sequencing and annotation.</title>
        <authorList>
            <consortium name="The Broad Institute Genomics Platform"/>
            <consortium name="The Broad Institute Genome Sequencing Center for Infectious Disease"/>
            <person name="Wu L."/>
            <person name="Ma J."/>
        </authorList>
    </citation>
    <scope>NUCLEOTIDE SEQUENCE [LARGE SCALE GENOMIC DNA]</scope>
    <source>
        <strain evidence="2 3">JCM 16373</strain>
    </source>
</reference>
<name>A0ABN3PYY8_9ACTN</name>
<feature type="compositionally biased region" description="Basic residues" evidence="1">
    <location>
        <begin position="113"/>
        <end position="124"/>
    </location>
</feature>
<evidence type="ECO:0000313" key="2">
    <source>
        <dbReference type="EMBL" id="GAA2608614.1"/>
    </source>
</evidence>